<comment type="caution">
    <text evidence="1">The sequence shown here is derived from an EMBL/GenBank/DDBJ whole genome shotgun (WGS) entry which is preliminary data.</text>
</comment>
<proteinExistence type="predicted"/>
<name>A0ACB7WKE0_DIOAL</name>
<accession>A0ACB7WKE0</accession>
<evidence type="ECO:0000313" key="2">
    <source>
        <dbReference type="Proteomes" id="UP000827976"/>
    </source>
</evidence>
<protein>
    <submittedName>
        <fullName evidence="1">Uncharacterized protein</fullName>
    </submittedName>
</protein>
<evidence type="ECO:0000313" key="1">
    <source>
        <dbReference type="EMBL" id="KAH7688517.1"/>
    </source>
</evidence>
<reference evidence="2" key="1">
    <citation type="journal article" date="2022" name="Nat. Commun.">
        <title>Chromosome evolution and the genetic basis of agronomically important traits in greater yam.</title>
        <authorList>
            <person name="Bredeson J.V."/>
            <person name="Lyons J.B."/>
            <person name="Oniyinde I.O."/>
            <person name="Okereke N.R."/>
            <person name="Kolade O."/>
            <person name="Nnabue I."/>
            <person name="Nwadili C.O."/>
            <person name="Hribova E."/>
            <person name="Parker M."/>
            <person name="Nwogha J."/>
            <person name="Shu S."/>
            <person name="Carlson J."/>
            <person name="Kariba R."/>
            <person name="Muthemba S."/>
            <person name="Knop K."/>
            <person name="Barton G.J."/>
            <person name="Sherwood A.V."/>
            <person name="Lopez-Montes A."/>
            <person name="Asiedu R."/>
            <person name="Jamnadass R."/>
            <person name="Muchugi A."/>
            <person name="Goodstein D."/>
            <person name="Egesi C.N."/>
            <person name="Featherston J."/>
            <person name="Asfaw A."/>
            <person name="Simpson G.G."/>
            <person name="Dolezel J."/>
            <person name="Hendre P.S."/>
            <person name="Van Deynze A."/>
            <person name="Kumar P.L."/>
            <person name="Obidiegwu J.E."/>
            <person name="Bhattacharjee R."/>
            <person name="Rokhsar D.S."/>
        </authorList>
    </citation>
    <scope>NUCLEOTIDE SEQUENCE [LARGE SCALE GENOMIC DNA]</scope>
    <source>
        <strain evidence="2">cv. TDa95/00328</strain>
    </source>
</reference>
<organism evidence="1 2">
    <name type="scientific">Dioscorea alata</name>
    <name type="common">Purple yam</name>
    <dbReference type="NCBI Taxonomy" id="55571"/>
    <lineage>
        <taxon>Eukaryota</taxon>
        <taxon>Viridiplantae</taxon>
        <taxon>Streptophyta</taxon>
        <taxon>Embryophyta</taxon>
        <taxon>Tracheophyta</taxon>
        <taxon>Spermatophyta</taxon>
        <taxon>Magnoliopsida</taxon>
        <taxon>Liliopsida</taxon>
        <taxon>Dioscoreales</taxon>
        <taxon>Dioscoreaceae</taxon>
        <taxon>Dioscorea</taxon>
    </lineage>
</organism>
<dbReference type="Proteomes" id="UP000827976">
    <property type="component" value="Chromosome 3"/>
</dbReference>
<gene>
    <name evidence="1" type="ORF">IHE45_03G039000</name>
</gene>
<keyword evidence="2" id="KW-1185">Reference proteome</keyword>
<dbReference type="EMBL" id="CM037013">
    <property type="protein sequence ID" value="KAH7688517.1"/>
    <property type="molecule type" value="Genomic_DNA"/>
</dbReference>
<sequence>MDDIDPHILEEHFVLVDALSGPSQPQHTQNQVYTLFHRLFLQHKLQLSLGRGHRNYLHGKAKVLLLPQLNMAWRQGLVQILPRLKGKIKALEGKRHRYLQEHLLDIKTSVLRLLFFALLVHKLYP</sequence>